<comment type="catalytic activity">
    <reaction evidence="1 4 5">
        <text>[protein]-peptidylproline (omega=180) = [protein]-peptidylproline (omega=0)</text>
        <dbReference type="Rhea" id="RHEA:16237"/>
        <dbReference type="Rhea" id="RHEA-COMP:10747"/>
        <dbReference type="Rhea" id="RHEA-COMP:10748"/>
        <dbReference type="ChEBI" id="CHEBI:83833"/>
        <dbReference type="ChEBI" id="CHEBI:83834"/>
        <dbReference type="EC" id="5.2.1.8"/>
    </reaction>
</comment>
<evidence type="ECO:0000256" key="1">
    <source>
        <dbReference type="ARBA" id="ARBA00000971"/>
    </source>
</evidence>
<accession>A0A5Q6RPE2</accession>
<evidence type="ECO:0000256" key="2">
    <source>
        <dbReference type="ARBA" id="ARBA00023110"/>
    </source>
</evidence>
<protein>
    <recommendedName>
        <fullName evidence="5">Peptidyl-prolyl cis-trans isomerase</fullName>
        <ecNumber evidence="5">5.2.1.8</ecNumber>
    </recommendedName>
</protein>
<dbReference type="Proteomes" id="UP000307768">
    <property type="component" value="Unassembled WGS sequence"/>
</dbReference>
<evidence type="ECO:0000313" key="9">
    <source>
        <dbReference type="Proteomes" id="UP000307768"/>
    </source>
</evidence>
<dbReference type="InterPro" id="IPR044609">
    <property type="entry name" value="FKBP2/11"/>
</dbReference>
<dbReference type="EMBL" id="VDFQ02000006">
    <property type="protein sequence ID" value="KAA1419889.1"/>
    <property type="molecule type" value="Genomic_DNA"/>
</dbReference>
<reference evidence="8 9" key="1">
    <citation type="submission" date="2019-09" db="EMBL/GenBank/DDBJ databases">
        <title>Mumia zhuanghuii sp. nov. isolated from the intestinal contents of plateau pika (Ochotona curzoniae) in the Qinghai-Tibet plateau of China.</title>
        <authorList>
            <person name="Tian Z."/>
        </authorList>
    </citation>
    <scope>NUCLEOTIDE SEQUENCE [LARGE SCALE GENOMIC DNA]</scope>
    <source>
        <strain evidence="9">350</strain>
    </source>
</reference>
<feature type="domain" description="PPIase FKBP-type" evidence="7">
    <location>
        <begin position="214"/>
        <end position="304"/>
    </location>
</feature>
<dbReference type="InterPro" id="IPR001179">
    <property type="entry name" value="PPIase_FKBP_dom"/>
</dbReference>
<name>A0A5Q6RPE2_9ACTN</name>
<evidence type="ECO:0000259" key="7">
    <source>
        <dbReference type="PROSITE" id="PS50059"/>
    </source>
</evidence>
<comment type="caution">
    <text evidence="8">The sequence shown here is derived from an EMBL/GenBank/DDBJ whole genome shotgun (WGS) entry which is preliminary data.</text>
</comment>
<gene>
    <name evidence="8" type="ORF">FE697_018480</name>
</gene>
<evidence type="ECO:0000313" key="8">
    <source>
        <dbReference type="EMBL" id="KAA1419889.1"/>
    </source>
</evidence>
<proteinExistence type="inferred from homology"/>
<dbReference type="AlphaFoldDB" id="A0A5Q6RPE2"/>
<dbReference type="PROSITE" id="PS50059">
    <property type="entry name" value="FKBP_PPIASE"/>
    <property type="match status" value="1"/>
</dbReference>
<dbReference type="PANTHER" id="PTHR45779:SF6">
    <property type="entry name" value="PEPTIDYL-PROLYL CIS-TRANS ISOMERASE FKBP15-1"/>
    <property type="match status" value="1"/>
</dbReference>
<dbReference type="PROSITE" id="PS51257">
    <property type="entry name" value="PROKAR_LIPOPROTEIN"/>
    <property type="match status" value="1"/>
</dbReference>
<sequence>MRRLAAIVIAPLLVLTAACGGGDGDSDEAGSFDDVKVTGKVGEAPKIEGAKGVSVDETTSRVIVEGDGATIADGDDVVMKYVIVAAKDGKELGNSFESDAGGATTMSSEQDPIIAPAVIGEKYGSRVLIGATGKDLGAQEGSEQADETMLVVADVLSKWEPPKPTGTIDDVSVKGAWGKLPTVTLGTKPLVVAKTESKVLIPAKGKKAETVKEDDTVSVRYLGVNGRDGKTFDSSYESGDTVDFQLKQGSMIPGFITGLVGQKIGSRVLVTIPYVDGYGTAGNAQAQIGGGDSLVFVVDLVKKVDPAATPAPTATPTP</sequence>
<dbReference type="EC" id="5.2.1.8" evidence="5"/>
<dbReference type="Pfam" id="PF00254">
    <property type="entry name" value="FKBP_C"/>
    <property type="match status" value="1"/>
</dbReference>
<keyword evidence="6" id="KW-0732">Signal</keyword>
<dbReference type="SUPFAM" id="SSF54534">
    <property type="entry name" value="FKBP-like"/>
    <property type="match status" value="1"/>
</dbReference>
<feature type="signal peptide" evidence="6">
    <location>
        <begin position="1"/>
        <end position="20"/>
    </location>
</feature>
<dbReference type="RefSeq" id="WP_149771112.1">
    <property type="nucleotide sequence ID" value="NZ_VDFQ02000006.1"/>
</dbReference>
<keyword evidence="2 4" id="KW-0697">Rotamase</keyword>
<dbReference type="Gene3D" id="3.10.50.40">
    <property type="match status" value="1"/>
</dbReference>
<evidence type="ECO:0000256" key="4">
    <source>
        <dbReference type="PROSITE-ProRule" id="PRU00277"/>
    </source>
</evidence>
<keyword evidence="3 4" id="KW-0413">Isomerase</keyword>
<dbReference type="PANTHER" id="PTHR45779">
    <property type="entry name" value="PEPTIDYLPROLYL ISOMERASE"/>
    <property type="match status" value="1"/>
</dbReference>
<evidence type="ECO:0000256" key="6">
    <source>
        <dbReference type="SAM" id="SignalP"/>
    </source>
</evidence>
<evidence type="ECO:0000256" key="3">
    <source>
        <dbReference type="ARBA" id="ARBA00023235"/>
    </source>
</evidence>
<feature type="chain" id="PRO_5038489882" description="Peptidyl-prolyl cis-trans isomerase" evidence="6">
    <location>
        <begin position="21"/>
        <end position="318"/>
    </location>
</feature>
<evidence type="ECO:0000256" key="5">
    <source>
        <dbReference type="RuleBase" id="RU003915"/>
    </source>
</evidence>
<organism evidence="8 9">
    <name type="scientific">Mumia zhuanghuii</name>
    <dbReference type="NCBI Taxonomy" id="2585211"/>
    <lineage>
        <taxon>Bacteria</taxon>
        <taxon>Bacillati</taxon>
        <taxon>Actinomycetota</taxon>
        <taxon>Actinomycetes</taxon>
        <taxon>Propionibacteriales</taxon>
        <taxon>Nocardioidaceae</taxon>
        <taxon>Mumia</taxon>
    </lineage>
</organism>
<dbReference type="GO" id="GO:0003755">
    <property type="term" value="F:peptidyl-prolyl cis-trans isomerase activity"/>
    <property type="evidence" value="ECO:0007669"/>
    <property type="project" value="UniProtKB-UniRule"/>
</dbReference>
<dbReference type="OrthoDB" id="25996at2"/>
<comment type="similarity">
    <text evidence="5">Belongs to the FKBP-type PPIase family.</text>
</comment>
<dbReference type="InterPro" id="IPR046357">
    <property type="entry name" value="PPIase_dom_sf"/>
</dbReference>